<evidence type="ECO:0000256" key="1">
    <source>
        <dbReference type="ARBA" id="ARBA00022837"/>
    </source>
</evidence>
<dbReference type="SUPFAM" id="SSF47473">
    <property type="entry name" value="EF-hand"/>
    <property type="match status" value="1"/>
</dbReference>
<dbReference type="InterPro" id="IPR055325">
    <property type="entry name" value="CF161"/>
</dbReference>
<dbReference type="VEuPathDB" id="TriTrypDB:BSAL_14210"/>
<name>A0A0S4JII0_BODSA</name>
<dbReference type="GO" id="GO:0060271">
    <property type="term" value="P:cilium assembly"/>
    <property type="evidence" value="ECO:0007669"/>
    <property type="project" value="TreeGrafter"/>
</dbReference>
<keyword evidence="1" id="KW-0106">Calcium</keyword>
<dbReference type="SMART" id="SM00054">
    <property type="entry name" value="EFh"/>
    <property type="match status" value="3"/>
</dbReference>
<dbReference type="InterPro" id="IPR011992">
    <property type="entry name" value="EF-hand-dom_pair"/>
</dbReference>
<feature type="domain" description="EF-hand" evidence="2">
    <location>
        <begin position="365"/>
        <end position="389"/>
    </location>
</feature>
<dbReference type="CDD" id="cd00051">
    <property type="entry name" value="EFh"/>
    <property type="match status" value="1"/>
</dbReference>
<dbReference type="Proteomes" id="UP000051952">
    <property type="component" value="Unassembled WGS sequence"/>
</dbReference>
<proteinExistence type="predicted"/>
<evidence type="ECO:0000313" key="3">
    <source>
        <dbReference type="EMBL" id="CUG88213.1"/>
    </source>
</evidence>
<gene>
    <name evidence="3" type="ORF">BSAL_14210</name>
</gene>
<reference evidence="4" key="1">
    <citation type="submission" date="2015-09" db="EMBL/GenBank/DDBJ databases">
        <authorList>
            <consortium name="Pathogen Informatics"/>
        </authorList>
    </citation>
    <scope>NUCLEOTIDE SEQUENCE [LARGE SCALE GENOMIC DNA]</scope>
    <source>
        <strain evidence="4">Lake Konstanz</strain>
    </source>
</reference>
<dbReference type="OrthoDB" id="444540at2759"/>
<evidence type="ECO:0000259" key="2">
    <source>
        <dbReference type="PROSITE" id="PS50222"/>
    </source>
</evidence>
<dbReference type="InterPro" id="IPR002048">
    <property type="entry name" value="EF_hand_dom"/>
</dbReference>
<keyword evidence="4" id="KW-1185">Reference proteome</keyword>
<dbReference type="PROSITE" id="PS00018">
    <property type="entry name" value="EF_HAND_1"/>
    <property type="match status" value="2"/>
</dbReference>
<dbReference type="EMBL" id="CYKH01001624">
    <property type="protein sequence ID" value="CUG88213.1"/>
    <property type="molecule type" value="Genomic_DNA"/>
</dbReference>
<protein>
    <submittedName>
        <fullName evidence="3">Ca2+-binding protein, putative</fullName>
    </submittedName>
</protein>
<dbReference type="InterPro" id="IPR018247">
    <property type="entry name" value="EF_Hand_1_Ca_BS"/>
</dbReference>
<dbReference type="GO" id="GO:0005509">
    <property type="term" value="F:calcium ion binding"/>
    <property type="evidence" value="ECO:0007669"/>
    <property type="project" value="InterPro"/>
</dbReference>
<dbReference type="PANTHER" id="PTHR24274">
    <property type="entry name" value="CILIA- AND FLAGELLA-ASSOCIATED PROTEIN 161"/>
    <property type="match status" value="1"/>
</dbReference>
<dbReference type="OMA" id="FESCWPG"/>
<evidence type="ECO:0000313" key="4">
    <source>
        <dbReference type="Proteomes" id="UP000051952"/>
    </source>
</evidence>
<feature type="domain" description="EF-hand" evidence="2">
    <location>
        <begin position="390"/>
        <end position="425"/>
    </location>
</feature>
<organism evidence="3 4">
    <name type="scientific">Bodo saltans</name>
    <name type="common">Flagellated protozoan</name>
    <dbReference type="NCBI Taxonomy" id="75058"/>
    <lineage>
        <taxon>Eukaryota</taxon>
        <taxon>Discoba</taxon>
        <taxon>Euglenozoa</taxon>
        <taxon>Kinetoplastea</taxon>
        <taxon>Metakinetoplastina</taxon>
        <taxon>Eubodonida</taxon>
        <taxon>Bodonidae</taxon>
        <taxon>Bodo</taxon>
    </lineage>
</organism>
<dbReference type="GO" id="GO:0031514">
    <property type="term" value="C:motile cilium"/>
    <property type="evidence" value="ECO:0007669"/>
    <property type="project" value="TreeGrafter"/>
</dbReference>
<dbReference type="Pfam" id="PF13499">
    <property type="entry name" value="EF-hand_7"/>
    <property type="match status" value="1"/>
</dbReference>
<sequence length="583" mass="63168">MQFTPQQMAGYKGYSSGVLVGNWSEDLQVMEDKMTLYEMTKAGVSSNANSTFAVKAAMTEPAQIGPAAAGNTIPFNVPLQIRSDTTEGILALDVSPRYAPRLNHVNVTFAPKGSQPQVRNVWVLQRVPDPNADFYASVGEEGILHYGQKVKIVNENSSNNGFYSLISTLQDTAKSSSRLELAACLGGGNGTVFVVEPAGALPGTKDGKPVLVTDAVVIIHGATNSPLACEAHHRTSNSFGGEFEAFFFLPGTKDGKPVLVTDAVVIIHGATNSPLACEAHHRTSNSFGGEFEASCGIIKSQATRAQSKVCTQEGNYFHVVMQPVGSKWTPVAPRAVPSALQRVKAKILERGGRNGFRGLVRFLGQLDENGDKSLSRAEFRNAMETFGIPMGSSELDAVFNTFDRNGDGKVTIAEFVRTMRGEMNSRRVAIVQEAFTRLNRDGRGDVELHDLIDVFSTNASLHPDAGKGASHEELIREFLDAWGGSNGRISRAQFVEYYSDISAGIDKDDYFELLVRNAWHISGGEGWCENTTARRVLVVFNDDTQRVVELTDDLGLRGDDTQGILKKLASQGITSIKRIQLTA</sequence>
<dbReference type="AlphaFoldDB" id="A0A0S4JII0"/>
<dbReference type="PROSITE" id="PS50222">
    <property type="entry name" value="EF_HAND_2"/>
    <property type="match status" value="2"/>
</dbReference>
<dbReference type="PANTHER" id="PTHR24274:SF1">
    <property type="entry name" value="CILIA- AND FLAGELLA-ASSOCIATED PROTEIN 161"/>
    <property type="match status" value="1"/>
</dbReference>
<dbReference type="Gene3D" id="1.10.238.10">
    <property type="entry name" value="EF-hand"/>
    <property type="match status" value="2"/>
</dbReference>
<accession>A0A0S4JII0</accession>